<evidence type="ECO:0000256" key="3">
    <source>
        <dbReference type="ARBA" id="ARBA00022842"/>
    </source>
</evidence>
<dbReference type="NCBIfam" id="TIGR01486">
    <property type="entry name" value="HAD-SF-IIB-MPGP"/>
    <property type="match status" value="1"/>
</dbReference>
<keyword evidence="3" id="KW-0460">Magnesium</keyword>
<dbReference type="SFLD" id="SFLDG01140">
    <property type="entry name" value="C2.B:_Phosphomannomutase_and_P"/>
    <property type="match status" value="1"/>
</dbReference>
<dbReference type="Gene3D" id="3.30.980.20">
    <property type="entry name" value="Putative mannosyl-3-phosphoglycerate phosphatase, domain 2"/>
    <property type="match status" value="1"/>
</dbReference>
<dbReference type="RefSeq" id="WP_327795099.1">
    <property type="nucleotide sequence ID" value="NZ_JADQAZ010000003.1"/>
</dbReference>
<dbReference type="SFLD" id="SFLDG01142">
    <property type="entry name" value="C2.B.2:_Mannosyl-3-phosphoglyc"/>
    <property type="match status" value="1"/>
</dbReference>
<dbReference type="PANTHER" id="PTHR10000:SF8">
    <property type="entry name" value="HAD SUPERFAMILY HYDROLASE-LIKE, TYPE 3"/>
    <property type="match status" value="1"/>
</dbReference>
<dbReference type="SUPFAM" id="SSF56784">
    <property type="entry name" value="HAD-like"/>
    <property type="match status" value="1"/>
</dbReference>
<accession>A0AAP2CRN8</accession>
<dbReference type="InterPro" id="IPR006381">
    <property type="entry name" value="HAD-SF-IIB-MPGP"/>
</dbReference>
<reference evidence="4 5" key="1">
    <citation type="journal article" date="2021" name="Arch. Microbiol.">
        <title>Harenicola maris gen. nov., sp. nov. isolated from the Sea of Japan shallow sediments.</title>
        <authorList>
            <person name="Romanenko L.A."/>
            <person name="Kurilenko V.V."/>
            <person name="Chernysheva N.Y."/>
            <person name="Tekutyeva L.A."/>
            <person name="Velansky P.V."/>
            <person name="Svetashev V.I."/>
            <person name="Isaeva M.P."/>
        </authorList>
    </citation>
    <scope>NUCLEOTIDE SEQUENCE [LARGE SCALE GENOMIC DNA]</scope>
    <source>
        <strain evidence="4 5">KMM 3653</strain>
    </source>
</reference>
<sequence length="261" mass="27967">MAANLQLMVFTDLDGTLIDHDTYDWRAAKPALAALRRLGAGLILSSSKTAAEIAPLRAEIDQPQWPGIVENGAGLLPPHDAAAHDAAQYTAIREALQNLPDDLAGLFHGFGDCTPEEVAEMTGLPLKSAMLAKHRAFSEPGQWRGNRAQKTAFLAHLKTQGISAQQGGRFLTLSFGGNKADQMRAITAQYKPQHTIALGDAPNDVQMLEAADTGVVIANPHRPPLPELRGEAAGRIIRTKAAGPLGWNEAILSLINRLELN</sequence>
<evidence type="ECO:0000313" key="5">
    <source>
        <dbReference type="Proteomes" id="UP001315686"/>
    </source>
</evidence>
<comment type="caution">
    <text evidence="4">The sequence shown here is derived from an EMBL/GenBank/DDBJ whole genome shotgun (WGS) entry which is preliminary data.</text>
</comment>
<keyword evidence="2 4" id="KW-0378">Hydrolase</keyword>
<evidence type="ECO:0000313" key="4">
    <source>
        <dbReference type="EMBL" id="MBT0958883.1"/>
    </source>
</evidence>
<name>A0AAP2CRN8_9RHOB</name>
<dbReference type="GO" id="GO:0050531">
    <property type="term" value="F:mannosyl-3-phosphoglycerate phosphatase activity"/>
    <property type="evidence" value="ECO:0007669"/>
    <property type="project" value="InterPro"/>
</dbReference>
<dbReference type="Pfam" id="PF08282">
    <property type="entry name" value="Hydrolase_3"/>
    <property type="match status" value="1"/>
</dbReference>
<gene>
    <name evidence="4" type="ORF">IV417_15950</name>
</gene>
<evidence type="ECO:0000256" key="2">
    <source>
        <dbReference type="ARBA" id="ARBA00022801"/>
    </source>
</evidence>
<keyword evidence="5" id="KW-1185">Reference proteome</keyword>
<dbReference type="GO" id="GO:0005829">
    <property type="term" value="C:cytosol"/>
    <property type="evidence" value="ECO:0007669"/>
    <property type="project" value="TreeGrafter"/>
</dbReference>
<dbReference type="AlphaFoldDB" id="A0AAP2CRN8"/>
<keyword evidence="1" id="KW-0479">Metal-binding</keyword>
<dbReference type="Proteomes" id="UP001315686">
    <property type="component" value="Unassembled WGS sequence"/>
</dbReference>
<dbReference type="GO" id="GO:0051479">
    <property type="term" value="P:mannosylglycerate biosynthetic process"/>
    <property type="evidence" value="ECO:0007669"/>
    <property type="project" value="InterPro"/>
</dbReference>
<evidence type="ECO:0000256" key="1">
    <source>
        <dbReference type="ARBA" id="ARBA00022723"/>
    </source>
</evidence>
<protein>
    <submittedName>
        <fullName evidence="4">HAD-IIB family hydrolase</fullName>
    </submittedName>
</protein>
<organism evidence="4 5">
    <name type="scientific">Harenicola maris</name>
    <dbReference type="NCBI Taxonomy" id="2841044"/>
    <lineage>
        <taxon>Bacteria</taxon>
        <taxon>Pseudomonadati</taxon>
        <taxon>Pseudomonadota</taxon>
        <taxon>Alphaproteobacteria</taxon>
        <taxon>Rhodobacterales</taxon>
        <taxon>Paracoccaceae</taxon>
        <taxon>Harenicola</taxon>
    </lineage>
</organism>
<dbReference type="InterPro" id="IPR023214">
    <property type="entry name" value="HAD_sf"/>
</dbReference>
<dbReference type="InterPro" id="IPR036412">
    <property type="entry name" value="HAD-like_sf"/>
</dbReference>
<dbReference type="EMBL" id="JADQAZ010000003">
    <property type="protein sequence ID" value="MBT0958883.1"/>
    <property type="molecule type" value="Genomic_DNA"/>
</dbReference>
<dbReference type="PANTHER" id="PTHR10000">
    <property type="entry name" value="PHOSPHOSERINE PHOSPHATASE"/>
    <property type="match status" value="1"/>
</dbReference>
<dbReference type="Gene3D" id="3.40.50.1000">
    <property type="entry name" value="HAD superfamily/HAD-like"/>
    <property type="match status" value="1"/>
</dbReference>
<dbReference type="GO" id="GO:0000287">
    <property type="term" value="F:magnesium ion binding"/>
    <property type="evidence" value="ECO:0007669"/>
    <property type="project" value="TreeGrafter"/>
</dbReference>
<proteinExistence type="predicted"/>
<dbReference type="SFLD" id="SFLDS00003">
    <property type="entry name" value="Haloacid_Dehalogenase"/>
    <property type="match status" value="1"/>
</dbReference>